<keyword evidence="1" id="KW-0732">Signal</keyword>
<protein>
    <recommendedName>
        <fullName evidence="3">Purple acid phosphatase</fullName>
        <ecNumber evidence="3">3.1.3.2</ecNumber>
    </recommendedName>
</protein>
<dbReference type="InterPro" id="IPR015914">
    <property type="entry name" value="PAPs_N"/>
</dbReference>
<gene>
    <name evidence="7" type="ORF">L9F63_023309</name>
</gene>
<dbReference type="SUPFAM" id="SSF56300">
    <property type="entry name" value="Metallo-dependent phosphatases"/>
    <property type="match status" value="1"/>
</dbReference>
<comment type="similarity">
    <text evidence="3">Belongs to the metallophosphoesterase superfamily. Purple acid phosphatase family.</text>
</comment>
<dbReference type="InterPro" id="IPR025733">
    <property type="entry name" value="PAPs_C"/>
</dbReference>
<feature type="domain" description="Calcineurin-like phosphoesterase" evidence="4">
    <location>
        <begin position="91"/>
        <end position="296"/>
    </location>
</feature>
<dbReference type="Proteomes" id="UP001233999">
    <property type="component" value="Unassembled WGS sequence"/>
</dbReference>
<comment type="catalytic activity">
    <reaction evidence="3">
        <text>a phosphate monoester + H2O = an alcohol + phosphate</text>
        <dbReference type="Rhea" id="RHEA:15017"/>
        <dbReference type="ChEBI" id="CHEBI:15377"/>
        <dbReference type="ChEBI" id="CHEBI:30879"/>
        <dbReference type="ChEBI" id="CHEBI:43474"/>
        <dbReference type="ChEBI" id="CHEBI:67140"/>
        <dbReference type="EC" id="3.1.3.2"/>
    </reaction>
</comment>
<dbReference type="Gene3D" id="2.60.40.380">
    <property type="entry name" value="Purple acid phosphatase-like, N-terminal"/>
    <property type="match status" value="1"/>
</dbReference>
<evidence type="ECO:0000313" key="7">
    <source>
        <dbReference type="EMBL" id="KAJ9581518.1"/>
    </source>
</evidence>
<dbReference type="EC" id="3.1.3.2" evidence="3"/>
<accession>A0AAD8E901</accession>
<dbReference type="InterPro" id="IPR029052">
    <property type="entry name" value="Metallo-depent_PP-like"/>
</dbReference>
<evidence type="ECO:0000259" key="5">
    <source>
        <dbReference type="Pfam" id="PF14008"/>
    </source>
</evidence>
<evidence type="ECO:0000313" key="8">
    <source>
        <dbReference type="Proteomes" id="UP001233999"/>
    </source>
</evidence>
<name>A0AAD8E901_DIPPU</name>
<organism evidence="7 8">
    <name type="scientific">Diploptera punctata</name>
    <name type="common">Pacific beetle cockroach</name>
    <dbReference type="NCBI Taxonomy" id="6984"/>
    <lineage>
        <taxon>Eukaryota</taxon>
        <taxon>Metazoa</taxon>
        <taxon>Ecdysozoa</taxon>
        <taxon>Arthropoda</taxon>
        <taxon>Hexapoda</taxon>
        <taxon>Insecta</taxon>
        <taxon>Pterygota</taxon>
        <taxon>Neoptera</taxon>
        <taxon>Polyneoptera</taxon>
        <taxon>Dictyoptera</taxon>
        <taxon>Blattodea</taxon>
        <taxon>Blaberoidea</taxon>
        <taxon>Blaberidae</taxon>
        <taxon>Diplopterinae</taxon>
        <taxon>Diploptera</taxon>
    </lineage>
</organism>
<dbReference type="InterPro" id="IPR003961">
    <property type="entry name" value="FN3_dom"/>
</dbReference>
<dbReference type="Pfam" id="PF16656">
    <property type="entry name" value="Pur_ac_phosph_N"/>
    <property type="match status" value="1"/>
</dbReference>
<dbReference type="CDD" id="cd00063">
    <property type="entry name" value="FN3"/>
    <property type="match status" value="1"/>
</dbReference>
<sequence>NPNDIVVIWSTLKTTVESIVNYRVVKESFQYTSGNSFLFVNVNKNEKRDQYIHSVVLHNLKPGAKYEYICGSRFSWSKMFWFVVPTNNTVRLAIFGDMGYKNATSLPYLTTDVSKKMYDAIFHLGDIAYDLYMGNGRVADKFMELIQPIAAHVPYMVCPGNHEEYKNYRHYKKLFKMPGTSEGLWYSFNLGPAHFISISTEVYYLAQFKINLINDQYNWLLKDLEGITATHCDRTHPWIIMYGHRPMYCSNYDNVDCTNHLTLTRVGVTSSHRFGLEELLNIFGVDLVMWAHVHSYERSWPVYDYEVYNGSYEEPYHNPRAPVHINVGSGGTRFSKTTFRAYIPEWSAYRTAYQGYMRMQIFNETHLYLEQISVDEEGLLLDNFYYYEIVYYPFKENRT</sequence>
<dbReference type="Pfam" id="PF14008">
    <property type="entry name" value="Metallophos_C"/>
    <property type="match status" value="1"/>
</dbReference>
<feature type="domain" description="Purple acid phosphatase N-terminal" evidence="6">
    <location>
        <begin position="2"/>
        <end position="82"/>
    </location>
</feature>
<reference evidence="7" key="2">
    <citation type="submission" date="2023-05" db="EMBL/GenBank/DDBJ databases">
        <authorList>
            <person name="Fouks B."/>
        </authorList>
    </citation>
    <scope>NUCLEOTIDE SEQUENCE</scope>
    <source>
        <strain evidence="7">Stay&amp;Tobe</strain>
        <tissue evidence="7">Testes</tissue>
    </source>
</reference>
<evidence type="ECO:0000256" key="2">
    <source>
        <dbReference type="ARBA" id="ARBA00023180"/>
    </source>
</evidence>
<dbReference type="GO" id="GO:0003993">
    <property type="term" value="F:acid phosphatase activity"/>
    <property type="evidence" value="ECO:0007669"/>
    <property type="project" value="UniProtKB-EC"/>
</dbReference>
<dbReference type="InterPro" id="IPR008963">
    <property type="entry name" value="Purple_acid_Pase-like_N"/>
</dbReference>
<dbReference type="InterPro" id="IPR004843">
    <property type="entry name" value="Calcineurin-like_PHP"/>
</dbReference>
<dbReference type="PANTHER" id="PTHR45867">
    <property type="entry name" value="PURPLE ACID PHOSPHATASE"/>
    <property type="match status" value="1"/>
</dbReference>
<evidence type="ECO:0000256" key="3">
    <source>
        <dbReference type="RuleBase" id="RU361203"/>
    </source>
</evidence>
<evidence type="ECO:0000259" key="6">
    <source>
        <dbReference type="Pfam" id="PF16656"/>
    </source>
</evidence>
<dbReference type="InterPro" id="IPR041792">
    <property type="entry name" value="MPP_PAP"/>
</dbReference>
<feature type="domain" description="Purple acid phosphatase C-terminal" evidence="5">
    <location>
        <begin position="321"/>
        <end position="380"/>
    </location>
</feature>
<evidence type="ECO:0000259" key="4">
    <source>
        <dbReference type="Pfam" id="PF00149"/>
    </source>
</evidence>
<dbReference type="PANTHER" id="PTHR45867:SF3">
    <property type="entry name" value="ACID PHOSPHATASE TYPE 7"/>
    <property type="match status" value="1"/>
</dbReference>
<keyword evidence="3" id="KW-0378">Hydrolase</keyword>
<reference evidence="7" key="1">
    <citation type="journal article" date="2023" name="IScience">
        <title>Live-bearing cockroach genome reveals convergent evolutionary mechanisms linked to viviparity in insects and beyond.</title>
        <authorList>
            <person name="Fouks B."/>
            <person name="Harrison M.C."/>
            <person name="Mikhailova A.A."/>
            <person name="Marchal E."/>
            <person name="English S."/>
            <person name="Carruthers M."/>
            <person name="Jennings E.C."/>
            <person name="Chiamaka E.L."/>
            <person name="Frigard R.A."/>
            <person name="Pippel M."/>
            <person name="Attardo G.M."/>
            <person name="Benoit J.B."/>
            <person name="Bornberg-Bauer E."/>
            <person name="Tobe S.S."/>
        </authorList>
    </citation>
    <scope>NUCLEOTIDE SEQUENCE</scope>
    <source>
        <strain evidence="7">Stay&amp;Tobe</strain>
    </source>
</reference>
<comment type="caution">
    <text evidence="7">The sequence shown here is derived from an EMBL/GenBank/DDBJ whole genome shotgun (WGS) entry which is preliminary data.</text>
</comment>
<dbReference type="CDD" id="cd00839">
    <property type="entry name" value="MPP_PAPs"/>
    <property type="match status" value="1"/>
</dbReference>
<feature type="non-terminal residue" evidence="7">
    <location>
        <position position="1"/>
    </location>
</feature>
<dbReference type="EMBL" id="JASPKZ010007906">
    <property type="protein sequence ID" value="KAJ9581518.1"/>
    <property type="molecule type" value="Genomic_DNA"/>
</dbReference>
<dbReference type="Pfam" id="PF00149">
    <property type="entry name" value="Metallophos"/>
    <property type="match status" value="1"/>
</dbReference>
<dbReference type="SUPFAM" id="SSF49363">
    <property type="entry name" value="Purple acid phosphatase, N-terminal domain"/>
    <property type="match status" value="1"/>
</dbReference>
<dbReference type="AlphaFoldDB" id="A0AAD8E901"/>
<feature type="non-terminal residue" evidence="7">
    <location>
        <position position="399"/>
    </location>
</feature>
<keyword evidence="8" id="KW-1185">Reference proteome</keyword>
<proteinExistence type="inferred from homology"/>
<dbReference type="GO" id="GO:0046872">
    <property type="term" value="F:metal ion binding"/>
    <property type="evidence" value="ECO:0007669"/>
    <property type="project" value="InterPro"/>
</dbReference>
<dbReference type="Gene3D" id="3.60.21.10">
    <property type="match status" value="1"/>
</dbReference>
<evidence type="ECO:0000256" key="1">
    <source>
        <dbReference type="ARBA" id="ARBA00022729"/>
    </source>
</evidence>
<keyword evidence="2" id="KW-0325">Glycoprotein</keyword>